<dbReference type="Gene3D" id="1.25.40.10">
    <property type="entry name" value="Tetratricopeptide repeat domain"/>
    <property type="match status" value="1"/>
</dbReference>
<dbReference type="PANTHER" id="PTHR19959">
    <property type="entry name" value="KINESIN LIGHT CHAIN"/>
    <property type="match status" value="1"/>
</dbReference>
<dbReference type="OrthoDB" id="381520at2759"/>
<dbReference type="SMART" id="SM00028">
    <property type="entry name" value="TPR"/>
    <property type="match status" value="2"/>
</dbReference>
<evidence type="ECO:0000313" key="1">
    <source>
        <dbReference type="EMBL" id="CAB4034764.1"/>
    </source>
</evidence>
<keyword evidence="2" id="KW-1185">Reference proteome</keyword>
<dbReference type="Proteomes" id="UP001152795">
    <property type="component" value="Unassembled WGS sequence"/>
</dbReference>
<dbReference type="SUPFAM" id="SSF48452">
    <property type="entry name" value="TPR-like"/>
    <property type="match status" value="1"/>
</dbReference>
<proteinExistence type="predicted"/>
<name>A0A7D9JS98_PARCT</name>
<organism evidence="1 2">
    <name type="scientific">Paramuricea clavata</name>
    <name type="common">Red gorgonian</name>
    <name type="synonym">Violescent sea-whip</name>
    <dbReference type="NCBI Taxonomy" id="317549"/>
    <lineage>
        <taxon>Eukaryota</taxon>
        <taxon>Metazoa</taxon>
        <taxon>Cnidaria</taxon>
        <taxon>Anthozoa</taxon>
        <taxon>Octocorallia</taxon>
        <taxon>Malacalcyonacea</taxon>
        <taxon>Plexauridae</taxon>
        <taxon>Paramuricea</taxon>
    </lineage>
</organism>
<dbReference type="PANTHER" id="PTHR19959:SF119">
    <property type="entry name" value="FUNGAL LIPASE-LIKE DOMAIN-CONTAINING PROTEIN"/>
    <property type="match status" value="1"/>
</dbReference>
<dbReference type="EMBL" id="CACRXK020020400">
    <property type="protein sequence ID" value="CAB4034764.1"/>
    <property type="molecule type" value="Genomic_DNA"/>
</dbReference>
<dbReference type="AlphaFoldDB" id="A0A7D9JS98"/>
<protein>
    <submittedName>
        <fullName evidence="1">Uncharacterized protein</fullName>
    </submittedName>
</protein>
<evidence type="ECO:0000313" key="2">
    <source>
        <dbReference type="Proteomes" id="UP001152795"/>
    </source>
</evidence>
<dbReference type="Pfam" id="PF13424">
    <property type="entry name" value="TPR_12"/>
    <property type="match status" value="1"/>
</dbReference>
<accession>A0A7D9JS98</accession>
<dbReference type="InterPro" id="IPR011990">
    <property type="entry name" value="TPR-like_helical_dom_sf"/>
</dbReference>
<feature type="non-terminal residue" evidence="1">
    <location>
        <position position="1"/>
    </location>
</feature>
<sequence>DAQMPCITHLENLETALEYARTVFHRKPHIILARMLNNLGNALSSKKSLEYLQEGKEMMDEILGPNHVHPTTLEILNNVGIIYLNNYGDFAKAFQFLQDALRMNSVIYGDNSANHDTALIYENIAFTAKQMGNLKQAKEYYTEAVKIRRKIRITKDSCDNFLDSLFCLNMICGTLDKEDEALKFLEEAREVAKVVDYKGWKVVVILHELTEKYINLESVVKSEICNEEAREMARNLPENDSPPHSLFELIESLKN</sequence>
<dbReference type="InterPro" id="IPR019734">
    <property type="entry name" value="TPR_rpt"/>
</dbReference>
<gene>
    <name evidence="1" type="ORF">PACLA_8A001470</name>
</gene>
<reference evidence="1" key="1">
    <citation type="submission" date="2020-04" db="EMBL/GenBank/DDBJ databases">
        <authorList>
            <person name="Alioto T."/>
            <person name="Alioto T."/>
            <person name="Gomez Garrido J."/>
        </authorList>
    </citation>
    <scope>NUCLEOTIDE SEQUENCE</scope>
    <source>
        <strain evidence="1">A484AB</strain>
    </source>
</reference>
<comment type="caution">
    <text evidence="1">The sequence shown here is derived from an EMBL/GenBank/DDBJ whole genome shotgun (WGS) entry which is preliminary data.</text>
</comment>